<keyword evidence="3" id="KW-0132">Cell division</keyword>
<organism evidence="9 10">
    <name type="scientific">Gossypium gossypioides</name>
    <name type="common">Mexican cotton</name>
    <name type="synonym">Selera gossypioides</name>
    <dbReference type="NCBI Taxonomy" id="34282"/>
    <lineage>
        <taxon>Eukaryota</taxon>
        <taxon>Viridiplantae</taxon>
        <taxon>Streptophyta</taxon>
        <taxon>Embryophyta</taxon>
        <taxon>Tracheophyta</taxon>
        <taxon>Spermatophyta</taxon>
        <taxon>Magnoliopsida</taxon>
        <taxon>eudicotyledons</taxon>
        <taxon>Gunneridae</taxon>
        <taxon>Pentapetalae</taxon>
        <taxon>rosids</taxon>
        <taxon>malvids</taxon>
        <taxon>Malvales</taxon>
        <taxon>Malvaceae</taxon>
        <taxon>Malvoideae</taxon>
        <taxon>Gossypium</taxon>
    </lineage>
</organism>
<keyword evidence="5" id="KW-0159">Chromosome partition</keyword>
<dbReference type="GO" id="GO:0005634">
    <property type="term" value="C:nucleus"/>
    <property type="evidence" value="ECO:0007669"/>
    <property type="project" value="UniProtKB-SubCell"/>
</dbReference>
<dbReference type="InterPro" id="IPR019440">
    <property type="entry name" value="MAU2"/>
</dbReference>
<dbReference type="AlphaFoldDB" id="A0A7J9D0W3"/>
<dbReference type="EMBL" id="JABEZY010261352">
    <property type="protein sequence ID" value="MBA0754383.1"/>
    <property type="molecule type" value="Genomic_DNA"/>
</dbReference>
<evidence type="ECO:0000313" key="9">
    <source>
        <dbReference type="EMBL" id="MBA0754383.1"/>
    </source>
</evidence>
<comment type="similarity">
    <text evidence="2">Belongs to the SCC4/mau-2 family.</text>
</comment>
<evidence type="ECO:0000256" key="7">
    <source>
        <dbReference type="ARBA" id="ARBA00023306"/>
    </source>
</evidence>
<keyword evidence="4" id="KW-0498">Mitosis</keyword>
<feature type="region of interest" description="Disordered" evidence="8">
    <location>
        <begin position="223"/>
        <end position="250"/>
    </location>
</feature>
<dbReference type="GO" id="GO:0051301">
    <property type="term" value="P:cell division"/>
    <property type="evidence" value="ECO:0007669"/>
    <property type="project" value="UniProtKB-KW"/>
</dbReference>
<keyword evidence="7" id="KW-0131">Cell cycle</keyword>
<dbReference type="PANTHER" id="PTHR21394">
    <property type="entry name" value="MAU2 CHROMATID COHESION FACTOR HOMOLOG"/>
    <property type="match status" value="1"/>
</dbReference>
<dbReference type="Proteomes" id="UP000593579">
    <property type="component" value="Unassembled WGS sequence"/>
</dbReference>
<protein>
    <recommendedName>
        <fullName evidence="11">MalT-like TPR region domain-containing protein</fullName>
    </recommendedName>
</protein>
<evidence type="ECO:0000256" key="1">
    <source>
        <dbReference type="ARBA" id="ARBA00004123"/>
    </source>
</evidence>
<dbReference type="GO" id="GO:0007059">
    <property type="term" value="P:chromosome segregation"/>
    <property type="evidence" value="ECO:0007669"/>
    <property type="project" value="UniProtKB-KW"/>
</dbReference>
<dbReference type="GO" id="GO:0007064">
    <property type="term" value="P:mitotic sister chromatid cohesion"/>
    <property type="evidence" value="ECO:0007669"/>
    <property type="project" value="InterPro"/>
</dbReference>
<evidence type="ECO:0000256" key="6">
    <source>
        <dbReference type="ARBA" id="ARBA00023242"/>
    </source>
</evidence>
<evidence type="ECO:0000256" key="3">
    <source>
        <dbReference type="ARBA" id="ARBA00022618"/>
    </source>
</evidence>
<evidence type="ECO:0000256" key="4">
    <source>
        <dbReference type="ARBA" id="ARBA00022776"/>
    </source>
</evidence>
<proteinExistence type="inferred from homology"/>
<evidence type="ECO:0000256" key="2">
    <source>
        <dbReference type="ARBA" id="ARBA00008585"/>
    </source>
</evidence>
<evidence type="ECO:0000256" key="5">
    <source>
        <dbReference type="ARBA" id="ARBA00022829"/>
    </source>
</evidence>
<name>A0A7J9D0W3_GOSGO</name>
<keyword evidence="6" id="KW-0539">Nucleus</keyword>
<evidence type="ECO:0008006" key="11">
    <source>
        <dbReference type="Google" id="ProtNLM"/>
    </source>
</evidence>
<accession>A0A7J9D0W3</accession>
<reference evidence="9 10" key="1">
    <citation type="journal article" date="2019" name="Genome Biol. Evol.">
        <title>Insights into the evolution of the New World diploid cottons (Gossypium, subgenus Houzingenia) based on genome sequencing.</title>
        <authorList>
            <person name="Grover C.E."/>
            <person name="Arick M.A. 2nd"/>
            <person name="Thrash A."/>
            <person name="Conover J.L."/>
            <person name="Sanders W.S."/>
            <person name="Peterson D.G."/>
            <person name="Frelichowski J.E."/>
            <person name="Scheffler J.A."/>
            <person name="Scheffler B.E."/>
            <person name="Wendel J.F."/>
        </authorList>
    </citation>
    <scope>NUCLEOTIDE SEQUENCE [LARGE SCALE GENOMIC DNA]</scope>
    <source>
        <strain evidence="9">5</strain>
        <tissue evidence="9">Leaf</tissue>
    </source>
</reference>
<keyword evidence="10" id="KW-1185">Reference proteome</keyword>
<evidence type="ECO:0000256" key="8">
    <source>
        <dbReference type="SAM" id="MobiDB-lite"/>
    </source>
</evidence>
<evidence type="ECO:0000313" key="10">
    <source>
        <dbReference type="Proteomes" id="UP000593579"/>
    </source>
</evidence>
<comment type="caution">
    <text evidence="9">The sequence shown here is derived from an EMBL/GenBank/DDBJ whole genome shotgun (WGS) entry which is preliminary data.</text>
</comment>
<dbReference type="Gene3D" id="1.25.40.10">
    <property type="entry name" value="Tetratricopeptide repeat domain"/>
    <property type="match status" value="1"/>
</dbReference>
<dbReference type="OrthoDB" id="5565328at2759"/>
<comment type="subcellular location">
    <subcellularLocation>
        <location evidence="1">Nucleus</location>
    </subcellularLocation>
</comment>
<dbReference type="InterPro" id="IPR011990">
    <property type="entry name" value="TPR-like_helical_dom_sf"/>
</dbReference>
<gene>
    <name evidence="9" type="ORF">Gogos_005511</name>
</gene>
<sequence>MKDSFVGVREEASILFAYGLLLMKQQDLQEARESKTDAKNFVYLKRPIPSSNATSSVQSSLVLSQSTDVCFKSDANEQNRLAKGLQIAHVQMGNLQLVSQYLTILGNLALALHDTGQAREILRSSLTLAKKLGDIPTQIWVLSVLTGLFQQLDERGNQMENDEYRRKKFDELQSRLADARSSIYHIELIDKVKLQVQQFHEIDMKRTMAGESMRVNLDIPESVGLSTPMPVPSSSRLLDLDTGRRGKRKL</sequence>